<feature type="transmembrane region" description="Helical" evidence="1">
    <location>
        <begin position="47"/>
        <end position="66"/>
    </location>
</feature>
<accession>A0ABS7D6K5</accession>
<evidence type="ECO:0000313" key="3">
    <source>
        <dbReference type="EMBL" id="MBW7475567.1"/>
    </source>
</evidence>
<dbReference type="InterPro" id="IPR012867">
    <property type="entry name" value="DUF1648"/>
</dbReference>
<keyword evidence="1" id="KW-0472">Membrane</keyword>
<gene>
    <name evidence="3" type="ORF">K0T92_12470</name>
</gene>
<dbReference type="EMBL" id="JAHZIJ010000007">
    <property type="protein sequence ID" value="MBW7475567.1"/>
    <property type="molecule type" value="Genomic_DNA"/>
</dbReference>
<feature type="transmembrane region" description="Helical" evidence="1">
    <location>
        <begin position="112"/>
        <end position="134"/>
    </location>
</feature>
<feature type="domain" description="DUF1648" evidence="2">
    <location>
        <begin position="11"/>
        <end position="56"/>
    </location>
</feature>
<reference evidence="3 4" key="1">
    <citation type="submission" date="2021-07" db="EMBL/GenBank/DDBJ databases">
        <title>Paenibacillus radiodurans sp. nov., isolated from the southeastern edge of Tengger Desert.</title>
        <authorList>
            <person name="Zhang G."/>
        </authorList>
    </citation>
    <scope>NUCLEOTIDE SEQUENCE [LARGE SCALE GENOMIC DNA]</scope>
    <source>
        <strain evidence="3 4">DT7-4</strain>
    </source>
</reference>
<evidence type="ECO:0000313" key="4">
    <source>
        <dbReference type="Proteomes" id="UP000812277"/>
    </source>
</evidence>
<proteinExistence type="predicted"/>
<evidence type="ECO:0000256" key="1">
    <source>
        <dbReference type="SAM" id="Phobius"/>
    </source>
</evidence>
<sequence length="204" mass="22844">MKKWITPLLSAFAAAIISLVVYNELPSKMVMHFNQMASPDNLIAKPLGAFLMPALALLIPASVFLASKLERDENKRRRAEAVNAPVAAMLSIMLLAVHTFLILYNLGYEIRVGLFVTVLVGILFILMGNLVPRIPQGIFQWPKLPEDIHRKASRFQGRLMMASGVIFLFAALLPNAWIMPAFILFISAFVITMFSGMMYFARTR</sequence>
<dbReference type="Proteomes" id="UP000812277">
    <property type="component" value="Unassembled WGS sequence"/>
</dbReference>
<keyword evidence="4" id="KW-1185">Reference proteome</keyword>
<keyword evidence="1" id="KW-0812">Transmembrane</keyword>
<protein>
    <submittedName>
        <fullName evidence="3">DUF1648 domain-containing protein</fullName>
    </submittedName>
</protein>
<dbReference type="PANTHER" id="PTHR37810">
    <property type="entry name" value="IMMUNITY PROTEIN SDPI"/>
    <property type="match status" value="1"/>
</dbReference>
<dbReference type="PANTHER" id="PTHR37810:SF5">
    <property type="entry name" value="IMMUNITY PROTEIN SDPI"/>
    <property type="match status" value="1"/>
</dbReference>
<keyword evidence="1" id="KW-1133">Transmembrane helix</keyword>
<comment type="caution">
    <text evidence="3">The sequence shown here is derived from an EMBL/GenBank/DDBJ whole genome shotgun (WGS) entry which is preliminary data.</text>
</comment>
<feature type="transmembrane region" description="Helical" evidence="1">
    <location>
        <begin position="155"/>
        <end position="173"/>
    </location>
</feature>
<name>A0ABS7D6K5_9BACL</name>
<feature type="transmembrane region" description="Helical" evidence="1">
    <location>
        <begin position="86"/>
        <end position="106"/>
    </location>
</feature>
<dbReference type="Pfam" id="PF07853">
    <property type="entry name" value="DUF1648"/>
    <property type="match status" value="1"/>
</dbReference>
<evidence type="ECO:0000259" key="2">
    <source>
        <dbReference type="Pfam" id="PF07853"/>
    </source>
</evidence>
<dbReference type="PIRSF" id="PIRSF038959">
    <property type="entry name" value="SdpI"/>
    <property type="match status" value="1"/>
</dbReference>
<feature type="transmembrane region" description="Helical" evidence="1">
    <location>
        <begin position="179"/>
        <end position="201"/>
    </location>
</feature>
<dbReference type="RefSeq" id="WP_219872801.1">
    <property type="nucleotide sequence ID" value="NZ_JAHZIJ010000007.1"/>
</dbReference>
<organism evidence="3 4">
    <name type="scientific">Paenibacillus oenotherae</name>
    <dbReference type="NCBI Taxonomy" id="1435645"/>
    <lineage>
        <taxon>Bacteria</taxon>
        <taxon>Bacillati</taxon>
        <taxon>Bacillota</taxon>
        <taxon>Bacilli</taxon>
        <taxon>Bacillales</taxon>
        <taxon>Paenibacillaceae</taxon>
        <taxon>Paenibacillus</taxon>
    </lineage>
</organism>
<dbReference type="InterPro" id="IPR026272">
    <property type="entry name" value="SdpI"/>
</dbReference>